<gene>
    <name evidence="1" type="ORF">BQ8794_180046</name>
</gene>
<evidence type="ECO:0000313" key="2">
    <source>
        <dbReference type="Proteomes" id="UP000188388"/>
    </source>
</evidence>
<dbReference type="AlphaFoldDB" id="A0A1R3V463"/>
<proteinExistence type="predicted"/>
<accession>A0A1R3V463</accession>
<sequence>MERKNEPARRASLLLAVLTRGFFAGGFEMERGRARLAPAAADFQADLPPHCPCCGYTNAARQRDIVDHWLPRREHAEPKLPCLLTLVACILNDGSPAAEVGLATTPMRPLERGLLARSADFNNAIKGTVQAKIACRALDNHQVGRAAPHPFPRISDFTAGGVQTHRRSRLGHSRRPSPHLYLPIESSCVKRSGAKMLESSRCELHCLSSAWCPRRRLIR</sequence>
<dbReference type="EMBL" id="FTPD01000010">
    <property type="protein sequence ID" value="SIT54702.1"/>
    <property type="molecule type" value="Genomic_DNA"/>
</dbReference>
<reference evidence="2" key="1">
    <citation type="submission" date="2017-01" db="EMBL/GenBank/DDBJ databases">
        <authorList>
            <person name="Brunel B."/>
        </authorList>
    </citation>
    <scope>NUCLEOTIDE SEQUENCE [LARGE SCALE GENOMIC DNA]</scope>
</reference>
<keyword evidence="2" id="KW-1185">Reference proteome</keyword>
<organism evidence="1 2">
    <name type="scientific">Mesorhizobium prunaredense</name>
    <dbReference type="NCBI Taxonomy" id="1631249"/>
    <lineage>
        <taxon>Bacteria</taxon>
        <taxon>Pseudomonadati</taxon>
        <taxon>Pseudomonadota</taxon>
        <taxon>Alphaproteobacteria</taxon>
        <taxon>Hyphomicrobiales</taxon>
        <taxon>Phyllobacteriaceae</taxon>
        <taxon>Mesorhizobium</taxon>
    </lineage>
</organism>
<name>A0A1R3V463_9HYPH</name>
<evidence type="ECO:0000313" key="1">
    <source>
        <dbReference type="EMBL" id="SIT54702.1"/>
    </source>
</evidence>
<dbReference type="Proteomes" id="UP000188388">
    <property type="component" value="Unassembled WGS sequence"/>
</dbReference>
<protein>
    <submittedName>
        <fullName evidence="1">Uncharacterized protein</fullName>
    </submittedName>
</protein>